<dbReference type="Proteomes" id="UP000443506">
    <property type="component" value="Unassembled WGS sequence"/>
</dbReference>
<reference evidence="9 10" key="1">
    <citation type="submission" date="2018-11" db="EMBL/GenBank/DDBJ databases">
        <title>Genomic profiling of Staphylococcus species from a Poultry farm system in KwaZulu-Natal, South Africa.</title>
        <authorList>
            <person name="Amoako D.G."/>
            <person name="Somboro A.M."/>
            <person name="Abia A.L.K."/>
            <person name="Bester L.A."/>
            <person name="Essack S.Y."/>
        </authorList>
    </citation>
    <scope>NUCLEOTIDE SEQUENCE [LARGE SCALE GENOMIC DNA]</scope>
    <source>
        <strain evidence="9 10">SA9</strain>
    </source>
</reference>
<dbReference type="Proteomes" id="UP000442782">
    <property type="component" value="Unassembled WGS sequence"/>
</dbReference>
<dbReference type="InterPro" id="IPR021130">
    <property type="entry name" value="PRib-ATP_PPHydrolase-like"/>
</dbReference>
<dbReference type="Proteomes" id="UP000459702">
    <property type="component" value="Unassembled WGS sequence"/>
</dbReference>
<evidence type="ECO:0000313" key="2">
    <source>
        <dbReference type="EMBL" id="CAA4130482.1"/>
    </source>
</evidence>
<sequence length="248" mass="28318">MFQQIKKGQIVIDTVTKQYGKVIGREFKNNKGVELLVEVIVDQNKENNTRTTKLIKVPIMNVRPFKPTNEKKKPYAPYFDVKKFHETFGHPVAEVPQPISKERAAQRADYLVEELVEFLWSSVAGNEHETEKLVDELIHSIHKAKNKCFGKGEFPSSEILLNQTDALNDINYINYGSIVETGVNPKPIFEIIQKANMAKLGEDGKPIIDPVTKKIMKPAGWEANHKPEPLIEKELNRQIEAAKRKRGY</sequence>
<dbReference type="Proteomes" id="UP000505390">
    <property type="component" value="Unassembled WGS sequence"/>
</dbReference>
<comment type="caution">
    <text evidence="4">The sequence shown here is derived from an EMBL/GenBank/DDBJ whole genome shotgun (WGS) entry which is preliminary data.</text>
</comment>
<dbReference type="Proteomes" id="UP000459586">
    <property type="component" value="Unassembled WGS sequence"/>
</dbReference>
<evidence type="ECO:0000313" key="7">
    <source>
        <dbReference type="EMBL" id="CAC5808732.1"/>
    </source>
</evidence>
<dbReference type="Proteomes" id="UP000443708">
    <property type="component" value="Unassembled WGS sequence"/>
</dbReference>
<gene>
    <name evidence="9" type="ORF">EIG94_08055</name>
    <name evidence="1" type="ORF">SAMEA1029512_00861</name>
    <name evidence="2" type="ORF">SAMEA1029528_01726</name>
    <name evidence="3" type="ORF">SAMEA2078260_02251</name>
    <name evidence="5" type="ORF">SAMEA2078588_02264</name>
    <name evidence="6" type="ORF">SAMEA2080344_02302</name>
    <name evidence="4" type="ORF">SAMEA2081063_02242</name>
    <name evidence="7" type="ORF">SAMEA4008575_02494</name>
    <name evidence="8" type="ORF">SAMEA70146418_02485</name>
</gene>
<evidence type="ECO:0000313" key="1">
    <source>
        <dbReference type="EMBL" id="CAA4099411.1"/>
    </source>
</evidence>
<protein>
    <submittedName>
        <fullName evidence="9">NTP pyrophosphohydrolase</fullName>
    </submittedName>
    <submittedName>
        <fullName evidence="4">Phage protein</fullName>
    </submittedName>
</protein>
<evidence type="ECO:0000313" key="17">
    <source>
        <dbReference type="Proteomes" id="UP000505390"/>
    </source>
</evidence>
<dbReference type="EMBL" id="CAIIGD010000011">
    <property type="protein sequence ID" value="CAC8232582.1"/>
    <property type="molecule type" value="Genomic_DNA"/>
</dbReference>
<dbReference type="InterPro" id="IPR023292">
    <property type="entry name" value="NTP_PyroPHydrolase-like_dom_sf"/>
</dbReference>
<dbReference type="RefSeq" id="WP_000487602.1">
    <property type="nucleotide sequence ID" value="NZ_AP025249.1"/>
</dbReference>
<evidence type="ECO:0000313" key="18">
    <source>
        <dbReference type="Proteomes" id="UP000507112"/>
    </source>
</evidence>
<dbReference type="EMBL" id="CACTPI010000007">
    <property type="protein sequence ID" value="CAA4130482.1"/>
    <property type="molecule type" value="Genomic_DNA"/>
</dbReference>
<evidence type="ECO:0000313" key="3">
    <source>
        <dbReference type="EMBL" id="CAA4390926.1"/>
    </source>
</evidence>
<dbReference type="EMBL" id="CACUNS010000015">
    <property type="protein sequence ID" value="CAA6114580.1"/>
    <property type="molecule type" value="Genomic_DNA"/>
</dbReference>
<organism evidence="4 13">
    <name type="scientific">Staphylococcus aureus</name>
    <dbReference type="NCBI Taxonomy" id="1280"/>
    <lineage>
        <taxon>Bacteria</taxon>
        <taxon>Bacillati</taxon>
        <taxon>Bacillota</taxon>
        <taxon>Bacilli</taxon>
        <taxon>Bacillales</taxon>
        <taxon>Staphylococcaceae</taxon>
        <taxon>Staphylococcus</taxon>
    </lineage>
</organism>
<proteinExistence type="predicted"/>
<dbReference type="Gene3D" id="1.10.3420.10">
    <property type="entry name" value="putative ntp pyrophosphohydrolase like domain"/>
    <property type="match status" value="1"/>
</dbReference>
<dbReference type="EMBL" id="CACTWD010000015">
    <property type="protein sequence ID" value="CAA4698712.1"/>
    <property type="molecule type" value="Genomic_DNA"/>
</dbReference>
<evidence type="ECO:0000313" key="16">
    <source>
        <dbReference type="Proteomes" id="UP000459702"/>
    </source>
</evidence>
<dbReference type="EMBL" id="CACTOE010000005">
    <property type="protein sequence ID" value="CAA4099411.1"/>
    <property type="molecule type" value="Genomic_DNA"/>
</dbReference>
<evidence type="ECO:0000313" key="15">
    <source>
        <dbReference type="Proteomes" id="UP000459586"/>
    </source>
</evidence>
<name>A0A2I7Y909_STAAU</name>
<evidence type="ECO:0000313" key="4">
    <source>
        <dbReference type="EMBL" id="CAA4698712.1"/>
    </source>
</evidence>
<evidence type="ECO:0000313" key="5">
    <source>
        <dbReference type="EMBL" id="CAA6114580.1"/>
    </source>
</evidence>
<dbReference type="EMBL" id="CAIGXB010000012">
    <property type="protein sequence ID" value="CAC5808732.1"/>
    <property type="molecule type" value="Genomic_DNA"/>
</dbReference>
<dbReference type="AlphaFoldDB" id="A0A2I7Y909"/>
<dbReference type="Pfam" id="PF01503">
    <property type="entry name" value="PRA-PH"/>
    <property type="match status" value="1"/>
</dbReference>
<evidence type="ECO:0000313" key="12">
    <source>
        <dbReference type="Proteomes" id="UP000442782"/>
    </source>
</evidence>
<dbReference type="Proteomes" id="UP000293434">
    <property type="component" value="Unassembled WGS sequence"/>
</dbReference>
<evidence type="ECO:0000313" key="9">
    <source>
        <dbReference type="EMBL" id="RZH93068.1"/>
    </source>
</evidence>
<evidence type="ECO:0000313" key="8">
    <source>
        <dbReference type="EMBL" id="CAC8232582.1"/>
    </source>
</evidence>
<evidence type="ECO:0000313" key="10">
    <source>
        <dbReference type="Proteomes" id="UP000293434"/>
    </source>
</evidence>
<dbReference type="CDD" id="cd11545">
    <property type="entry name" value="NTP-PPase_YP_001813558"/>
    <property type="match status" value="1"/>
</dbReference>
<reference evidence="11 12" key="2">
    <citation type="submission" date="2019-12" db="EMBL/GenBank/DDBJ databases">
        <authorList>
            <consortium name="Pathogen Informatics"/>
        </authorList>
    </citation>
    <scope>NUCLEOTIDE SEQUENCE [LARGE SCALE GENOMIC DNA]</scope>
    <source>
        <strain evidence="8 18">MOS105</strain>
        <strain evidence="2 14">S040_N01_C01</strain>
        <strain evidence="1 12">S087_N01_C01</strain>
        <strain evidence="7 17">SG160</strain>
        <strain evidence="5 16">T012_N10_C04</strain>
        <strain evidence="3 11">T012_N16_C08</strain>
        <strain evidence="4 13">T065_N03_C06</strain>
        <strain evidence="6 15">T197_A02_C01</strain>
    </source>
</reference>
<evidence type="ECO:0000313" key="11">
    <source>
        <dbReference type="Proteomes" id="UP000442696"/>
    </source>
</evidence>
<accession>A0A2I7Y909</accession>
<evidence type="ECO:0000313" key="6">
    <source>
        <dbReference type="EMBL" id="CAA6378581.1"/>
    </source>
</evidence>
<evidence type="ECO:0000313" key="14">
    <source>
        <dbReference type="Proteomes" id="UP000443708"/>
    </source>
</evidence>
<evidence type="ECO:0000313" key="13">
    <source>
        <dbReference type="Proteomes" id="UP000443506"/>
    </source>
</evidence>
<dbReference type="Proteomes" id="UP000442696">
    <property type="component" value="Unassembled WGS sequence"/>
</dbReference>
<dbReference type="EMBL" id="RQTC01000123">
    <property type="protein sequence ID" value="RZH93068.1"/>
    <property type="molecule type" value="Genomic_DNA"/>
</dbReference>
<dbReference type="EMBL" id="CACTQT010000014">
    <property type="protein sequence ID" value="CAA4390926.1"/>
    <property type="molecule type" value="Genomic_DNA"/>
</dbReference>
<dbReference type="Proteomes" id="UP000507112">
    <property type="component" value="Unassembled WGS sequence"/>
</dbReference>
<dbReference type="EMBL" id="CACURZ010000015">
    <property type="protein sequence ID" value="CAA6378581.1"/>
    <property type="molecule type" value="Genomic_DNA"/>
</dbReference>